<keyword evidence="3" id="KW-1185">Reference proteome</keyword>
<organism evidence="2 3">
    <name type="scientific">Parthenolecanium corni</name>
    <dbReference type="NCBI Taxonomy" id="536013"/>
    <lineage>
        <taxon>Eukaryota</taxon>
        <taxon>Metazoa</taxon>
        <taxon>Ecdysozoa</taxon>
        <taxon>Arthropoda</taxon>
        <taxon>Hexapoda</taxon>
        <taxon>Insecta</taxon>
        <taxon>Pterygota</taxon>
        <taxon>Neoptera</taxon>
        <taxon>Paraneoptera</taxon>
        <taxon>Hemiptera</taxon>
        <taxon>Sternorrhyncha</taxon>
        <taxon>Coccoidea</taxon>
        <taxon>Coccidae</taxon>
        <taxon>Parthenolecanium</taxon>
    </lineage>
</organism>
<feature type="compositionally biased region" description="Low complexity" evidence="1">
    <location>
        <begin position="56"/>
        <end position="95"/>
    </location>
</feature>
<reference evidence="2 3" key="1">
    <citation type="submission" date="2024-03" db="EMBL/GenBank/DDBJ databases">
        <title>Adaptation during the transition from Ophiocordyceps entomopathogen to insect associate is accompanied by gene loss and intensified selection.</title>
        <authorList>
            <person name="Ward C.M."/>
            <person name="Onetto C.A."/>
            <person name="Borneman A.R."/>
        </authorList>
    </citation>
    <scope>NUCLEOTIDE SEQUENCE [LARGE SCALE GENOMIC DNA]</scope>
    <source>
        <strain evidence="2">AWRI1</strain>
        <tissue evidence="2">Single Adult Female</tissue>
    </source>
</reference>
<protein>
    <submittedName>
        <fullName evidence="2">Uncharacterized protein</fullName>
    </submittedName>
</protein>
<comment type="caution">
    <text evidence="2">The sequence shown here is derived from an EMBL/GenBank/DDBJ whole genome shotgun (WGS) entry which is preliminary data.</text>
</comment>
<gene>
    <name evidence="2" type="ORF">V9T40_010855</name>
</gene>
<evidence type="ECO:0000256" key="1">
    <source>
        <dbReference type="SAM" id="MobiDB-lite"/>
    </source>
</evidence>
<dbReference type="EMBL" id="JBBCAQ010000037">
    <property type="protein sequence ID" value="KAK7573664.1"/>
    <property type="molecule type" value="Genomic_DNA"/>
</dbReference>
<feature type="compositionally biased region" description="Pro residues" evidence="1">
    <location>
        <begin position="159"/>
        <end position="169"/>
    </location>
</feature>
<accession>A0AAN9T5Q6</accession>
<feature type="region of interest" description="Disordered" evidence="1">
    <location>
        <begin position="56"/>
        <end position="119"/>
    </location>
</feature>
<feature type="compositionally biased region" description="Polar residues" evidence="1">
    <location>
        <begin position="140"/>
        <end position="157"/>
    </location>
</feature>
<dbReference type="AlphaFoldDB" id="A0AAN9T5Q6"/>
<sequence length="267" mass="28847">MEVQRRLMVLNQRVKCLENENAVLRQRLSDIINGQEDVQTYMKRNGITDMLYVSSNDSGMKNSSSSDSVPSMNGSVNLLNLSNSSSTLSLSNGTSAPPVPPRLSMNGNGQVSPDPSVGTRLEGLLMDELDEDFNPRAYEQSANEQKTQQHSPVSNTSPVAPPILAPPPKTGRDANRRSSAKNSARIGVDEVFGSAPISTATPRPKPQDPFGMGNFSIPVNGNGDANPDYHNLGLLDKKIMEMKDGFSRGLSISAEDFSLESLDPLKN</sequence>
<evidence type="ECO:0000313" key="2">
    <source>
        <dbReference type="EMBL" id="KAK7573664.1"/>
    </source>
</evidence>
<name>A0AAN9T5Q6_9HEMI</name>
<dbReference type="Proteomes" id="UP001367676">
    <property type="component" value="Unassembled WGS sequence"/>
</dbReference>
<evidence type="ECO:0000313" key="3">
    <source>
        <dbReference type="Proteomes" id="UP001367676"/>
    </source>
</evidence>
<feature type="region of interest" description="Disordered" evidence="1">
    <location>
        <begin position="193"/>
        <end position="212"/>
    </location>
</feature>
<proteinExistence type="predicted"/>
<feature type="region of interest" description="Disordered" evidence="1">
    <location>
        <begin position="139"/>
        <end position="187"/>
    </location>
</feature>